<reference evidence="6 7" key="1">
    <citation type="submission" date="2021-10" db="EMBL/GenBank/DDBJ databases">
        <title>Draft genome of Aestuariibacter halophilus JC2043.</title>
        <authorList>
            <person name="Emsley S.A."/>
            <person name="Pfannmuller K.M."/>
            <person name="Ushijima B."/>
            <person name="Saw J.H."/>
            <person name="Videau P."/>
        </authorList>
    </citation>
    <scope>NUCLEOTIDE SEQUENCE [LARGE SCALE GENOMIC DNA]</scope>
    <source>
        <strain evidence="6 7">JC2043</strain>
    </source>
</reference>
<proteinExistence type="inferred from homology"/>
<dbReference type="PROSITE" id="PS50931">
    <property type="entry name" value="HTH_LYSR"/>
    <property type="match status" value="1"/>
</dbReference>
<dbReference type="Pfam" id="PF03466">
    <property type="entry name" value="LysR_substrate"/>
    <property type="match status" value="1"/>
</dbReference>
<evidence type="ECO:0000259" key="5">
    <source>
        <dbReference type="PROSITE" id="PS50931"/>
    </source>
</evidence>
<dbReference type="InterPro" id="IPR000847">
    <property type="entry name" value="LysR_HTH_N"/>
</dbReference>
<evidence type="ECO:0000256" key="2">
    <source>
        <dbReference type="ARBA" id="ARBA00023015"/>
    </source>
</evidence>
<evidence type="ECO:0000256" key="4">
    <source>
        <dbReference type="ARBA" id="ARBA00023163"/>
    </source>
</evidence>
<evidence type="ECO:0000313" key="6">
    <source>
        <dbReference type="EMBL" id="MCC2616994.1"/>
    </source>
</evidence>
<gene>
    <name evidence="6" type="primary">ilvY</name>
    <name evidence="6" type="ORF">LJ739_12145</name>
</gene>
<keyword evidence="4" id="KW-0804">Transcription</keyword>
<dbReference type="NCBIfam" id="NF008722">
    <property type="entry name" value="PRK11716.1"/>
    <property type="match status" value="1"/>
</dbReference>
<dbReference type="Gene3D" id="3.40.190.290">
    <property type="match status" value="1"/>
</dbReference>
<comment type="similarity">
    <text evidence="1">Belongs to the LysR transcriptional regulatory family.</text>
</comment>
<dbReference type="Proteomes" id="UP001520878">
    <property type="component" value="Unassembled WGS sequence"/>
</dbReference>
<comment type="caution">
    <text evidence="6">The sequence shown here is derived from an EMBL/GenBank/DDBJ whole genome shotgun (WGS) entry which is preliminary data.</text>
</comment>
<accession>A0ABS8G8T8</accession>
<dbReference type="Gene3D" id="1.10.10.10">
    <property type="entry name" value="Winged helix-like DNA-binding domain superfamily/Winged helix DNA-binding domain"/>
    <property type="match status" value="1"/>
</dbReference>
<dbReference type="EMBL" id="JAJEWP010000003">
    <property type="protein sequence ID" value="MCC2616994.1"/>
    <property type="molecule type" value="Genomic_DNA"/>
</dbReference>
<evidence type="ECO:0000256" key="1">
    <source>
        <dbReference type="ARBA" id="ARBA00009437"/>
    </source>
</evidence>
<name>A0ABS8G8T8_9ALTE</name>
<organism evidence="6 7">
    <name type="scientific">Fluctibacter halophilus</name>
    <dbReference type="NCBI Taxonomy" id="226011"/>
    <lineage>
        <taxon>Bacteria</taxon>
        <taxon>Pseudomonadati</taxon>
        <taxon>Pseudomonadota</taxon>
        <taxon>Gammaproteobacteria</taxon>
        <taxon>Alteromonadales</taxon>
        <taxon>Alteromonadaceae</taxon>
        <taxon>Fluctibacter</taxon>
    </lineage>
</organism>
<keyword evidence="7" id="KW-1185">Reference proteome</keyword>
<dbReference type="InterPro" id="IPR036390">
    <property type="entry name" value="WH_DNA-bd_sf"/>
</dbReference>
<dbReference type="PANTHER" id="PTHR30126:SF81">
    <property type="entry name" value="HTH-TYPE TRANSCRIPTIONAL REGULATOR ILVY"/>
    <property type="match status" value="1"/>
</dbReference>
<evidence type="ECO:0000313" key="7">
    <source>
        <dbReference type="Proteomes" id="UP001520878"/>
    </source>
</evidence>
<dbReference type="InterPro" id="IPR036388">
    <property type="entry name" value="WH-like_DNA-bd_sf"/>
</dbReference>
<keyword evidence="3" id="KW-0238">DNA-binding</keyword>
<protein>
    <submittedName>
        <fullName evidence="6">HTH-type transcriptional activator IlvY</fullName>
    </submittedName>
</protein>
<evidence type="ECO:0000256" key="3">
    <source>
        <dbReference type="ARBA" id="ARBA00023125"/>
    </source>
</evidence>
<dbReference type="Pfam" id="PF00126">
    <property type="entry name" value="HTH_1"/>
    <property type="match status" value="1"/>
</dbReference>
<dbReference type="SUPFAM" id="SSF53850">
    <property type="entry name" value="Periplasmic binding protein-like II"/>
    <property type="match status" value="1"/>
</dbReference>
<dbReference type="InterPro" id="IPR005119">
    <property type="entry name" value="LysR_subst-bd"/>
</dbReference>
<dbReference type="SUPFAM" id="SSF46785">
    <property type="entry name" value="Winged helix' DNA-binding domain"/>
    <property type="match status" value="1"/>
</dbReference>
<dbReference type="RefSeq" id="WP_229160863.1">
    <property type="nucleotide sequence ID" value="NZ_JAJEWP010000003.1"/>
</dbReference>
<sequence>MDLKTLQLFQHLAGTLHFGQTADAMYVSPSTLSRAIQRLEDSLGVALFVRDNRSVTLTAAGRRTLASCQRILEEWQLLHGELDEQQQLLRGELSLFCSVTASLSHLPSILNRFRRAHPQVELKLDTGDPALSVRRVTEQSVDVSIAIHTPDFPAELRFLLLDHIPLLLIAPKALGLTRLSEVDWRKHPMILPDSGPSKRIVHHWFAEQGIRPRVYASVGGNEAIVSMVALGCGIGIVPQVVVDHSIAGQSVSRIAIPNIEDYPLGLCCLQKRAQEPAIKALFNEAAQAWQLPG</sequence>
<dbReference type="PANTHER" id="PTHR30126">
    <property type="entry name" value="HTH-TYPE TRANSCRIPTIONAL REGULATOR"/>
    <property type="match status" value="1"/>
</dbReference>
<feature type="domain" description="HTH lysR-type" evidence="5">
    <location>
        <begin position="1"/>
        <end position="58"/>
    </location>
</feature>
<keyword evidence="2" id="KW-0805">Transcription regulation</keyword>